<dbReference type="PANTHER" id="PTHR20859:SF53">
    <property type="entry name" value="INTERLEUKIN-22 RECEPTOR SUBUNIT ALPHA-1"/>
    <property type="match status" value="1"/>
</dbReference>
<comment type="caution">
    <text evidence="19">The sequence shown here is derived from an EMBL/GenBank/DDBJ whole genome shotgun (WGS) entry which is preliminary data.</text>
</comment>
<evidence type="ECO:0000256" key="8">
    <source>
        <dbReference type="ARBA" id="ARBA00022843"/>
    </source>
</evidence>
<keyword evidence="4" id="KW-0597">Phosphoprotein</keyword>
<protein>
    <recommendedName>
        <fullName evidence="15">Interleukin-22 receptor subunit alpha-1</fullName>
    </recommendedName>
</protein>
<evidence type="ECO:0000256" key="11">
    <source>
        <dbReference type="ARBA" id="ARBA00023157"/>
    </source>
</evidence>
<keyword evidence="6 17" id="KW-0732">Signal</keyword>
<keyword evidence="12" id="KW-0675">Receptor</keyword>
<comment type="subcellular location">
    <subcellularLocation>
        <location evidence="1">Cell membrane</location>
        <topology evidence="1">Single-pass type I membrane protein</topology>
    </subcellularLocation>
</comment>
<evidence type="ECO:0000256" key="4">
    <source>
        <dbReference type="ARBA" id="ARBA00022553"/>
    </source>
</evidence>
<gene>
    <name evidence="19" type="ORF">J1605_000974</name>
</gene>
<feature type="region of interest" description="Disordered" evidence="16">
    <location>
        <begin position="548"/>
        <end position="601"/>
    </location>
</feature>
<evidence type="ECO:0000313" key="20">
    <source>
        <dbReference type="Proteomes" id="UP001159641"/>
    </source>
</evidence>
<name>A0AB34GN03_ESCRO</name>
<dbReference type="EMBL" id="JAIQCJ010002152">
    <property type="protein sequence ID" value="KAJ8780931.1"/>
    <property type="molecule type" value="Genomic_DNA"/>
</dbReference>
<dbReference type="Proteomes" id="UP001159641">
    <property type="component" value="Unassembled WGS sequence"/>
</dbReference>
<sequence>MRTLLIILAAGSLVAQSPLSECRLAPRGQLARGLGQSLCALLLTLLPLPAAHIAEDTSDLLQHVKFQSSNFENILTWDSRPESAPDTVYSVQYKTYGETEWQVKEGCQRITRKSCNLTVETGNLTDLYYARVTAIDAGGRSATKMTDRFSSLQHTIIKPPDVTCIPKVRSIQMIVHPTYTPIHTGNGHRLTLEDIFQDLFYHLKLHINHTYQMHLGGKQREFEFFGLTPDTEFLGTIVSIVPTWSKKSTPYMCRAKTLPDQTWTYSFSGAFLFSMGFLFAGLCYLSYRYITKPPLPPNSLNVQHVLTFQPLQLIQEHILSPVFDLSGPSGLAQPVQYAQVKVSGPIEPPGAPPRHSLSEIAYLGQPDLSILQPSGGPPLQTLPPLSYAPQAAPEGRPLSYAPQVTPKAKPPSYTPQAISEVQTPSYTPQATPDSWPPSYGICGEGSGRDPPPMTLSGPKHLGTKGQLQKEAPAGSCSPGGLSLQQVTSLAMQDPQEVKSFHQHLGVHTDREPDSDVIRRGEPRTRSYVKGQLPLLSSVQIEGHPMSLPLQTPSRPCSPTDKGPSPWGLLESLVCPSDEGPASETEAKSPGPRAPDLESPTELDSLFRGLALTVQWES</sequence>
<keyword evidence="20" id="KW-1185">Reference proteome</keyword>
<evidence type="ECO:0000256" key="9">
    <source>
        <dbReference type="ARBA" id="ARBA00022989"/>
    </source>
</evidence>
<comment type="similarity">
    <text evidence="2">Belongs to the type II cytokine receptor family.</text>
</comment>
<evidence type="ECO:0000256" key="5">
    <source>
        <dbReference type="ARBA" id="ARBA00022692"/>
    </source>
</evidence>
<feature type="region of interest" description="Disordered" evidence="16">
    <location>
        <begin position="372"/>
        <end position="480"/>
    </location>
</feature>
<dbReference type="InterPro" id="IPR013783">
    <property type="entry name" value="Ig-like_fold"/>
</dbReference>
<dbReference type="Pfam" id="PF01108">
    <property type="entry name" value="Tissue_fac"/>
    <property type="match status" value="1"/>
</dbReference>
<comment type="function">
    <text evidence="14">Component of the receptor for IL20, IL22 and IL24. Component of IL22 receptor formed by IL22RA1 and IL10RB enabling IL22 signaling via JAK/STAT pathways. IL22 also induces activation of MAPK1/MAPK3 and Akt kinases pathways. Component of one of the receptor for IL20 and IL24 formed by IL22RA1 and IL20RB also signaling through STATs activation. Mediates IL24 antiangiogenic activity as well as IL24 inhibitory effect on endothelial cell tube formation and differentiation.</text>
</comment>
<feature type="signal peptide" evidence="17">
    <location>
        <begin position="1"/>
        <end position="15"/>
    </location>
</feature>
<keyword evidence="8" id="KW-0832">Ubl conjugation</keyword>
<accession>A0AB34GN03</accession>
<evidence type="ECO:0000256" key="17">
    <source>
        <dbReference type="SAM" id="SignalP"/>
    </source>
</evidence>
<evidence type="ECO:0000259" key="18">
    <source>
        <dbReference type="Pfam" id="PF01108"/>
    </source>
</evidence>
<keyword evidence="11" id="KW-1015">Disulfide bond</keyword>
<dbReference type="InterPro" id="IPR003961">
    <property type="entry name" value="FN3_dom"/>
</dbReference>
<dbReference type="InterPro" id="IPR036116">
    <property type="entry name" value="FN3_sf"/>
</dbReference>
<evidence type="ECO:0000256" key="14">
    <source>
        <dbReference type="ARBA" id="ARBA00055421"/>
    </source>
</evidence>
<dbReference type="GO" id="GO:0004896">
    <property type="term" value="F:cytokine receptor activity"/>
    <property type="evidence" value="ECO:0007669"/>
    <property type="project" value="TreeGrafter"/>
</dbReference>
<dbReference type="SUPFAM" id="SSF49265">
    <property type="entry name" value="Fibronectin type III"/>
    <property type="match status" value="2"/>
</dbReference>
<keyword evidence="7" id="KW-0677">Repeat</keyword>
<evidence type="ECO:0000256" key="16">
    <source>
        <dbReference type="SAM" id="MobiDB-lite"/>
    </source>
</evidence>
<feature type="domain" description="Fibronectin type-III" evidence="18">
    <location>
        <begin position="41"/>
        <end position="142"/>
    </location>
</feature>
<organism evidence="19 20">
    <name type="scientific">Eschrichtius robustus</name>
    <name type="common">California gray whale</name>
    <name type="synonym">Eschrichtius gibbosus</name>
    <dbReference type="NCBI Taxonomy" id="9764"/>
    <lineage>
        <taxon>Eukaryota</taxon>
        <taxon>Metazoa</taxon>
        <taxon>Chordata</taxon>
        <taxon>Craniata</taxon>
        <taxon>Vertebrata</taxon>
        <taxon>Euteleostomi</taxon>
        <taxon>Mammalia</taxon>
        <taxon>Eutheria</taxon>
        <taxon>Laurasiatheria</taxon>
        <taxon>Artiodactyla</taxon>
        <taxon>Whippomorpha</taxon>
        <taxon>Cetacea</taxon>
        <taxon>Mysticeti</taxon>
        <taxon>Eschrichtiidae</taxon>
        <taxon>Eschrichtius</taxon>
    </lineage>
</organism>
<feature type="chain" id="PRO_5044346526" description="Interleukin-22 receptor subunit alpha-1" evidence="17">
    <location>
        <begin position="16"/>
        <end position="617"/>
    </location>
</feature>
<evidence type="ECO:0000256" key="7">
    <source>
        <dbReference type="ARBA" id="ARBA00022737"/>
    </source>
</evidence>
<evidence type="ECO:0000256" key="2">
    <source>
        <dbReference type="ARBA" id="ARBA00005399"/>
    </source>
</evidence>
<evidence type="ECO:0000256" key="12">
    <source>
        <dbReference type="ARBA" id="ARBA00023170"/>
    </source>
</evidence>
<evidence type="ECO:0000256" key="6">
    <source>
        <dbReference type="ARBA" id="ARBA00022729"/>
    </source>
</evidence>
<dbReference type="InterPro" id="IPR050650">
    <property type="entry name" value="Type-II_Cytokine-TF_Rcpt"/>
</dbReference>
<feature type="compositionally biased region" description="Polar residues" evidence="16">
    <location>
        <begin position="414"/>
        <end position="432"/>
    </location>
</feature>
<keyword evidence="5" id="KW-0812">Transmembrane</keyword>
<dbReference type="Gene3D" id="2.60.40.10">
    <property type="entry name" value="Immunoglobulins"/>
    <property type="match status" value="2"/>
</dbReference>
<evidence type="ECO:0000256" key="3">
    <source>
        <dbReference type="ARBA" id="ARBA00022475"/>
    </source>
</evidence>
<evidence type="ECO:0000256" key="15">
    <source>
        <dbReference type="ARBA" id="ARBA00071143"/>
    </source>
</evidence>
<keyword evidence="13" id="KW-0325">Glycoprotein</keyword>
<evidence type="ECO:0000256" key="1">
    <source>
        <dbReference type="ARBA" id="ARBA00004251"/>
    </source>
</evidence>
<keyword evidence="9" id="KW-1133">Transmembrane helix</keyword>
<dbReference type="FunFam" id="2.60.40.10:FF:000348">
    <property type="entry name" value="Interleukin 20 receptor subunit alpha"/>
    <property type="match status" value="1"/>
</dbReference>
<keyword evidence="10" id="KW-0472">Membrane</keyword>
<evidence type="ECO:0000256" key="13">
    <source>
        <dbReference type="ARBA" id="ARBA00023180"/>
    </source>
</evidence>
<keyword evidence="3" id="KW-1003">Cell membrane</keyword>
<dbReference type="PANTHER" id="PTHR20859">
    <property type="entry name" value="INTERFERON/INTERLEUKIN RECEPTOR"/>
    <property type="match status" value="1"/>
</dbReference>
<dbReference type="GO" id="GO:0005886">
    <property type="term" value="C:plasma membrane"/>
    <property type="evidence" value="ECO:0007669"/>
    <property type="project" value="UniProtKB-SubCell"/>
</dbReference>
<reference evidence="19 20" key="1">
    <citation type="submission" date="2022-11" db="EMBL/GenBank/DDBJ databases">
        <title>Whole genome sequence of Eschrichtius robustus ER-17-0199.</title>
        <authorList>
            <person name="Bruniche-Olsen A."/>
            <person name="Black A.N."/>
            <person name="Fields C.J."/>
            <person name="Walden K."/>
            <person name="Dewoody J.A."/>
        </authorList>
    </citation>
    <scope>NUCLEOTIDE SEQUENCE [LARGE SCALE GENOMIC DNA]</scope>
    <source>
        <strain evidence="19">ER-17-0199</strain>
        <tissue evidence="19">Blubber</tissue>
    </source>
</reference>
<proteinExistence type="inferred from homology"/>
<evidence type="ECO:0000313" key="19">
    <source>
        <dbReference type="EMBL" id="KAJ8780931.1"/>
    </source>
</evidence>
<dbReference type="AlphaFoldDB" id="A0AB34GN03"/>
<dbReference type="FunFam" id="2.60.40.10:FF:001465">
    <property type="entry name" value="Interleukin-22 receptor subunit alpha-1"/>
    <property type="match status" value="1"/>
</dbReference>
<evidence type="ECO:0000256" key="10">
    <source>
        <dbReference type="ARBA" id="ARBA00023136"/>
    </source>
</evidence>